<dbReference type="AlphaFoldDB" id="A0A2L0F0Y0"/>
<reference evidence="1 2" key="1">
    <citation type="submission" date="2015-09" db="EMBL/GenBank/DDBJ databases">
        <title>Sorangium comparison.</title>
        <authorList>
            <person name="Zaburannyi N."/>
            <person name="Bunk B."/>
            <person name="Overmann J."/>
            <person name="Mueller R."/>
        </authorList>
    </citation>
    <scope>NUCLEOTIDE SEQUENCE [LARGE SCALE GENOMIC DNA]</scope>
    <source>
        <strain evidence="1 2">So ce26</strain>
    </source>
</reference>
<proteinExistence type="predicted"/>
<protein>
    <submittedName>
        <fullName evidence="1">Uncharacterized protein</fullName>
    </submittedName>
</protein>
<organism evidence="1 2">
    <name type="scientific">Sorangium cellulosum</name>
    <name type="common">Polyangium cellulosum</name>
    <dbReference type="NCBI Taxonomy" id="56"/>
    <lineage>
        <taxon>Bacteria</taxon>
        <taxon>Pseudomonadati</taxon>
        <taxon>Myxococcota</taxon>
        <taxon>Polyangia</taxon>
        <taxon>Polyangiales</taxon>
        <taxon>Polyangiaceae</taxon>
        <taxon>Sorangium</taxon>
    </lineage>
</organism>
<evidence type="ECO:0000313" key="1">
    <source>
        <dbReference type="EMBL" id="AUX45210.1"/>
    </source>
</evidence>
<dbReference type="RefSeq" id="WP_234022665.1">
    <property type="nucleotide sequence ID" value="NZ_CP012673.1"/>
</dbReference>
<name>A0A2L0F0Y0_SORCE</name>
<dbReference type="EMBL" id="CP012673">
    <property type="protein sequence ID" value="AUX45210.1"/>
    <property type="molecule type" value="Genomic_DNA"/>
</dbReference>
<sequence length="49" mass="5391">MTGFGSSSPERGRPDVEMMCKSLREAEVTGGCADRYQPTDEVLQILENV</sequence>
<evidence type="ECO:0000313" key="2">
    <source>
        <dbReference type="Proteomes" id="UP000238348"/>
    </source>
</evidence>
<gene>
    <name evidence="1" type="ORF">SOCE26_066910</name>
</gene>
<dbReference type="Proteomes" id="UP000238348">
    <property type="component" value="Chromosome"/>
</dbReference>
<accession>A0A2L0F0Y0</accession>